<sequence>MTPNSGVNNSGGINRTYGATNSNDAARDMNTNGTANRSTTTGTESIQPAPGVSQPESIIDQPNTPDIPMPGEPNSDPATMNLQKVQ</sequence>
<evidence type="ECO:0000313" key="3">
    <source>
        <dbReference type="Proteomes" id="UP001297272"/>
    </source>
</evidence>
<reference evidence="2 3" key="1">
    <citation type="submission" date="2021-03" db="EMBL/GenBank/DDBJ databases">
        <title>Tianweitania aestuarii sp. nov., isolated from a tidal flat.</title>
        <authorList>
            <person name="Park S."/>
            <person name="Yoon J.-H."/>
        </authorList>
    </citation>
    <scope>NUCLEOTIDE SEQUENCE [LARGE SCALE GENOMIC DNA]</scope>
    <source>
        <strain evidence="2 3">BSSL-BM11</strain>
    </source>
</reference>
<feature type="compositionally biased region" description="Polar residues" evidence="1">
    <location>
        <begin position="76"/>
        <end position="86"/>
    </location>
</feature>
<evidence type="ECO:0000256" key="1">
    <source>
        <dbReference type="SAM" id="MobiDB-lite"/>
    </source>
</evidence>
<feature type="compositionally biased region" description="Polar residues" evidence="1">
    <location>
        <begin position="54"/>
        <end position="64"/>
    </location>
</feature>
<proteinExistence type="predicted"/>
<evidence type="ECO:0000313" key="2">
    <source>
        <dbReference type="EMBL" id="MBS9719295.1"/>
    </source>
</evidence>
<feature type="compositionally biased region" description="Polar residues" evidence="1">
    <location>
        <begin position="1"/>
        <end position="46"/>
    </location>
</feature>
<name>A0ABS5RQH9_9HYPH</name>
<dbReference type="RefSeq" id="WP_213982960.1">
    <property type="nucleotide sequence ID" value="NZ_JAFMNX010000001.1"/>
</dbReference>
<protein>
    <submittedName>
        <fullName evidence="2">Uncharacterized protein</fullName>
    </submittedName>
</protein>
<dbReference type="Proteomes" id="UP001297272">
    <property type="component" value="Unassembled WGS sequence"/>
</dbReference>
<accession>A0ABS5RQH9</accession>
<dbReference type="EMBL" id="JAFMNX010000001">
    <property type="protein sequence ID" value="MBS9719295.1"/>
    <property type="molecule type" value="Genomic_DNA"/>
</dbReference>
<feature type="region of interest" description="Disordered" evidence="1">
    <location>
        <begin position="1"/>
        <end position="86"/>
    </location>
</feature>
<organism evidence="2 3">
    <name type="scientific">Tianweitania aestuarii</name>
    <dbReference type="NCBI Taxonomy" id="2814886"/>
    <lineage>
        <taxon>Bacteria</taxon>
        <taxon>Pseudomonadati</taxon>
        <taxon>Pseudomonadota</taxon>
        <taxon>Alphaproteobacteria</taxon>
        <taxon>Hyphomicrobiales</taxon>
        <taxon>Phyllobacteriaceae</taxon>
        <taxon>Tianweitania</taxon>
    </lineage>
</organism>
<comment type="caution">
    <text evidence="2">The sequence shown here is derived from an EMBL/GenBank/DDBJ whole genome shotgun (WGS) entry which is preliminary data.</text>
</comment>
<keyword evidence="3" id="KW-1185">Reference proteome</keyword>
<gene>
    <name evidence="2" type="ORF">JYU29_01175</name>
</gene>